<accession>A0A266N7D6</accession>
<dbReference type="OrthoDB" id="6871155at2"/>
<dbReference type="PANTHER" id="PTHR33420">
    <property type="entry name" value="FIMBRIAL SUBUNIT ELFA-RELATED"/>
    <property type="match status" value="1"/>
</dbReference>
<dbReference type="EMBL" id="NQKI01000037">
    <property type="protein sequence ID" value="OZY57932.1"/>
    <property type="molecule type" value="Genomic_DNA"/>
</dbReference>
<dbReference type="InterPro" id="IPR036937">
    <property type="entry name" value="Adhesion_dom_fimbrial_sf"/>
</dbReference>
<dbReference type="Gene3D" id="2.60.40.1090">
    <property type="entry name" value="Fimbrial-type adhesion domain"/>
    <property type="match status" value="1"/>
</dbReference>
<evidence type="ECO:0000256" key="1">
    <source>
        <dbReference type="SAM" id="SignalP"/>
    </source>
</evidence>
<dbReference type="RefSeq" id="WP_094994804.1">
    <property type="nucleotide sequence ID" value="NZ_NQKI01000037.1"/>
</dbReference>
<dbReference type="SUPFAM" id="SSF49401">
    <property type="entry name" value="Bacterial adhesins"/>
    <property type="match status" value="1"/>
</dbReference>
<proteinExistence type="predicted"/>
<dbReference type="Proteomes" id="UP000215788">
    <property type="component" value="Unassembled WGS sequence"/>
</dbReference>
<feature type="signal peptide" evidence="1">
    <location>
        <begin position="1"/>
        <end position="21"/>
    </location>
</feature>
<gene>
    <name evidence="3" type="ORF">CJF39_18855</name>
</gene>
<feature type="domain" description="Fimbrial-type adhesion" evidence="2">
    <location>
        <begin position="29"/>
        <end position="159"/>
    </location>
</feature>
<dbReference type="InterPro" id="IPR050263">
    <property type="entry name" value="Bact_Fimbrial_Adh_Pro"/>
</dbReference>
<dbReference type="Pfam" id="PF00419">
    <property type="entry name" value="Fimbrial"/>
    <property type="match status" value="1"/>
</dbReference>
<keyword evidence="1" id="KW-0732">Signal</keyword>
<evidence type="ECO:0000313" key="4">
    <source>
        <dbReference type="Proteomes" id="UP000215788"/>
    </source>
</evidence>
<dbReference type="AlphaFoldDB" id="A0A266N7D6"/>
<evidence type="ECO:0000259" key="2">
    <source>
        <dbReference type="Pfam" id="PF00419"/>
    </source>
</evidence>
<dbReference type="InterPro" id="IPR000259">
    <property type="entry name" value="Adhesion_dom_fimbrial"/>
</dbReference>
<evidence type="ECO:0000313" key="3">
    <source>
        <dbReference type="EMBL" id="OZY57932.1"/>
    </source>
</evidence>
<reference evidence="3 4" key="1">
    <citation type="submission" date="2017-08" db="EMBL/GenBank/DDBJ databases">
        <title>Genomic and metabolic characterisation of spoilage-associated Pseudomonas species.</title>
        <authorList>
            <person name="Stanborough T."/>
            <person name="Fegan N."/>
            <person name="Powell S.M."/>
            <person name="Singh T."/>
            <person name="Tamplin M.L."/>
            <person name="Chandry P.S."/>
        </authorList>
    </citation>
    <scope>NUCLEOTIDE SEQUENCE [LARGE SCALE GENOMIC DNA]</scope>
    <source>
        <strain evidence="3 4">L1802</strain>
    </source>
</reference>
<organism evidence="3 4">
    <name type="scientific">Pseudomonas lundensis</name>
    <dbReference type="NCBI Taxonomy" id="86185"/>
    <lineage>
        <taxon>Bacteria</taxon>
        <taxon>Pseudomonadati</taxon>
        <taxon>Pseudomonadota</taxon>
        <taxon>Gammaproteobacteria</taxon>
        <taxon>Pseudomonadales</taxon>
        <taxon>Pseudomonadaceae</taxon>
        <taxon>Pseudomonas</taxon>
    </lineage>
</organism>
<protein>
    <submittedName>
        <fullName evidence="3">Fimbrial protein</fullName>
    </submittedName>
</protein>
<dbReference type="GO" id="GO:0009289">
    <property type="term" value="C:pilus"/>
    <property type="evidence" value="ECO:0007669"/>
    <property type="project" value="InterPro"/>
</dbReference>
<dbReference type="InterPro" id="IPR008966">
    <property type="entry name" value="Adhesion_dom_sf"/>
</dbReference>
<dbReference type="PANTHER" id="PTHR33420:SF26">
    <property type="entry name" value="FIMBRIAL SUBUNIT"/>
    <property type="match status" value="1"/>
</dbReference>
<dbReference type="GO" id="GO:0043709">
    <property type="term" value="P:cell adhesion involved in single-species biofilm formation"/>
    <property type="evidence" value="ECO:0007669"/>
    <property type="project" value="TreeGrafter"/>
</dbReference>
<feature type="chain" id="PRO_5012763365" evidence="1">
    <location>
        <begin position="22"/>
        <end position="160"/>
    </location>
</feature>
<name>A0A266N7D6_9PSED</name>
<comment type="caution">
    <text evidence="3">The sequence shown here is derived from an EMBL/GenBank/DDBJ whole genome shotgun (WGS) entry which is preliminary data.</text>
</comment>
<sequence>MNKQLIALSLLGVLASNAAFAASDRSELTIKGTLTRPPCTLTSNKVLTADFGSLRYDQVDSAPQIDVPITLTCPPNSGLNISVTAATALTDTVGSAGRTNLGYSLFWKNDSTAINVKGTKKNVSNLNGAVDLSMKAKLISRGTLSEGDFSASAVINIDYL</sequence>